<evidence type="ECO:0000256" key="1">
    <source>
        <dbReference type="ARBA" id="ARBA00093634"/>
    </source>
</evidence>
<evidence type="ECO:0000256" key="2">
    <source>
        <dbReference type="SAM" id="MobiDB-lite"/>
    </source>
</evidence>
<feature type="region of interest" description="Disordered" evidence="2">
    <location>
        <begin position="68"/>
        <end position="187"/>
    </location>
</feature>
<feature type="compositionally biased region" description="Basic and acidic residues" evidence="2">
    <location>
        <begin position="97"/>
        <end position="109"/>
    </location>
</feature>
<dbReference type="EMBL" id="HBEN01012642">
    <property type="protein sequence ID" value="CAD8448245.1"/>
    <property type="molecule type" value="Transcribed_RNA"/>
</dbReference>
<gene>
    <name evidence="3" type="ORF">MSP1401_LOCUS10510</name>
</gene>
<organism evidence="3">
    <name type="scientific">Micromonas pusilla</name>
    <name type="common">Picoplanktonic green alga</name>
    <name type="synonym">Chromulina pusilla</name>
    <dbReference type="NCBI Taxonomy" id="38833"/>
    <lineage>
        <taxon>Eukaryota</taxon>
        <taxon>Viridiplantae</taxon>
        <taxon>Chlorophyta</taxon>
        <taxon>Mamiellophyceae</taxon>
        <taxon>Mamiellales</taxon>
        <taxon>Mamiellaceae</taxon>
        <taxon>Micromonas</taxon>
    </lineage>
</organism>
<reference evidence="3" key="1">
    <citation type="submission" date="2021-01" db="EMBL/GenBank/DDBJ databases">
        <authorList>
            <person name="Corre E."/>
            <person name="Pelletier E."/>
            <person name="Niang G."/>
            <person name="Scheremetjew M."/>
            <person name="Finn R."/>
            <person name="Kale V."/>
            <person name="Holt S."/>
            <person name="Cochrane G."/>
            <person name="Meng A."/>
            <person name="Brown T."/>
            <person name="Cohen L."/>
        </authorList>
    </citation>
    <scope>NUCLEOTIDE SEQUENCE</scope>
    <source>
        <strain evidence="3">CCAC1681</strain>
    </source>
</reference>
<protein>
    <recommendedName>
        <fullName evidence="1">Vacuolar ATPase assembly protein VMA22</fullName>
    </recommendedName>
</protein>
<evidence type="ECO:0000313" key="3">
    <source>
        <dbReference type="EMBL" id="CAD8448245.1"/>
    </source>
</evidence>
<name>A0A7S0H0F0_MICPS</name>
<dbReference type="InterPro" id="IPR040357">
    <property type="entry name" value="Vma22/CCDC115"/>
</dbReference>
<proteinExistence type="predicted"/>
<dbReference type="AlphaFoldDB" id="A0A7S0H0F0"/>
<dbReference type="PANTHER" id="PTHR31996">
    <property type="entry name" value="COILED-COIL DOMAIN-CONTAINING PROTEIN 115"/>
    <property type="match status" value="1"/>
</dbReference>
<sequence length="227" mass="24178">MSGEAEDPRAARERALVRVLELTEELVALKLELGARMKQGCFDLAAARYSRPVSRTQYDMNMRATTRVVTRVSDDAPAGGTPRGEATPSRSGSAADTARDSGAPHRRFEVAASGSTTPGDAAERRDTSAVSGDGGGLRRRVATASATTPIGTNAREEEEEKKASRSDVVDGNDGRSPLAWFGAMPPPSLRRARSRFVECVELVAKIATVSSELRAWTSESSPATRDA</sequence>
<dbReference type="GO" id="GO:0051082">
    <property type="term" value="F:unfolded protein binding"/>
    <property type="evidence" value="ECO:0007669"/>
    <property type="project" value="TreeGrafter"/>
</dbReference>
<accession>A0A7S0H0F0</accession>
<dbReference type="GO" id="GO:0070072">
    <property type="term" value="P:vacuolar proton-transporting V-type ATPase complex assembly"/>
    <property type="evidence" value="ECO:0007669"/>
    <property type="project" value="InterPro"/>
</dbReference>
<dbReference type="PANTHER" id="PTHR31996:SF2">
    <property type="entry name" value="COILED-COIL DOMAIN-CONTAINING PROTEIN 115"/>
    <property type="match status" value="1"/>
</dbReference>